<keyword evidence="1" id="KW-0812">Transmembrane</keyword>
<evidence type="ECO:0000313" key="2">
    <source>
        <dbReference type="EMBL" id="TFY77140.1"/>
    </source>
</evidence>
<comment type="caution">
    <text evidence="2">The sequence shown here is derived from an EMBL/GenBank/DDBJ whole genome shotgun (WGS) entry which is preliminary data.</text>
</comment>
<evidence type="ECO:0008006" key="4">
    <source>
        <dbReference type="Google" id="ProtNLM"/>
    </source>
</evidence>
<reference evidence="2 3" key="1">
    <citation type="submission" date="2019-02" db="EMBL/GenBank/DDBJ databases">
        <title>Genome sequencing of the rare red list fungi Hericium alpestre (H. flagellum).</title>
        <authorList>
            <person name="Buettner E."/>
            <person name="Kellner H."/>
        </authorList>
    </citation>
    <scope>NUCLEOTIDE SEQUENCE [LARGE SCALE GENOMIC DNA]</scope>
    <source>
        <strain evidence="2 3">DSM 108284</strain>
    </source>
</reference>
<feature type="transmembrane region" description="Helical" evidence="1">
    <location>
        <begin position="29"/>
        <end position="51"/>
    </location>
</feature>
<keyword evidence="3" id="KW-1185">Reference proteome</keyword>
<accession>A0A4Y9ZSC7</accession>
<sequence length="323" mass="35474">MSTPLTNASMALPPLPDGLNSIAAIRPSLTLLMIGTVCTSILLPVGVALLLFSTPALRRKPIFIMNVISVCLGITEGLLSGYDEINAILAPNRRIDPSTFTAFTCLSFFGPLFVESILLLRLWAVFPPQQISRVLKIIVYVPPVMLKLARLANGILYIVKWQSDVKSLGNPVQAGQMLWGTQPSVKIEWMLQTVDNLYASSLFIWRLKGKGGVNGAAATSSRKRRSSYASRLKALFWISISNFVFPVILNIAQIILVFRDSNFLDGSYVFIVNNYVAIIGVILATVWAAGIRWVDGPESNTVETMSMPHFAAPTRVDMSDLEI</sequence>
<gene>
    <name evidence="2" type="ORF">EWM64_g6873</name>
</gene>
<evidence type="ECO:0000256" key="1">
    <source>
        <dbReference type="SAM" id="Phobius"/>
    </source>
</evidence>
<dbReference type="OrthoDB" id="2548432at2759"/>
<evidence type="ECO:0000313" key="3">
    <source>
        <dbReference type="Proteomes" id="UP000298061"/>
    </source>
</evidence>
<dbReference type="Proteomes" id="UP000298061">
    <property type="component" value="Unassembled WGS sequence"/>
</dbReference>
<dbReference type="AlphaFoldDB" id="A0A4Y9ZSC7"/>
<keyword evidence="1" id="KW-1133">Transmembrane helix</keyword>
<protein>
    <recommendedName>
        <fullName evidence="4">G-protein coupled receptors family 1 profile domain-containing protein</fullName>
    </recommendedName>
</protein>
<feature type="transmembrane region" description="Helical" evidence="1">
    <location>
        <begin position="63"/>
        <end position="80"/>
    </location>
</feature>
<proteinExistence type="predicted"/>
<dbReference type="EMBL" id="SFCI01000993">
    <property type="protein sequence ID" value="TFY77140.1"/>
    <property type="molecule type" value="Genomic_DNA"/>
</dbReference>
<keyword evidence="1" id="KW-0472">Membrane</keyword>
<feature type="transmembrane region" description="Helical" evidence="1">
    <location>
        <begin position="234"/>
        <end position="256"/>
    </location>
</feature>
<feature type="transmembrane region" description="Helical" evidence="1">
    <location>
        <begin position="100"/>
        <end position="126"/>
    </location>
</feature>
<name>A0A4Y9ZSC7_9AGAM</name>
<organism evidence="2 3">
    <name type="scientific">Hericium alpestre</name>
    <dbReference type="NCBI Taxonomy" id="135208"/>
    <lineage>
        <taxon>Eukaryota</taxon>
        <taxon>Fungi</taxon>
        <taxon>Dikarya</taxon>
        <taxon>Basidiomycota</taxon>
        <taxon>Agaricomycotina</taxon>
        <taxon>Agaricomycetes</taxon>
        <taxon>Russulales</taxon>
        <taxon>Hericiaceae</taxon>
        <taxon>Hericium</taxon>
    </lineage>
</organism>
<feature type="transmembrane region" description="Helical" evidence="1">
    <location>
        <begin position="268"/>
        <end position="289"/>
    </location>
</feature>